<dbReference type="Proteomes" id="UP000480246">
    <property type="component" value="Unassembled WGS sequence"/>
</dbReference>
<evidence type="ECO:0000313" key="2">
    <source>
        <dbReference type="EMBL" id="KAB8139106.1"/>
    </source>
</evidence>
<dbReference type="GO" id="GO:0016747">
    <property type="term" value="F:acyltransferase activity, transferring groups other than amino-acyl groups"/>
    <property type="evidence" value="ECO:0007669"/>
    <property type="project" value="InterPro"/>
</dbReference>
<accession>A0A7C8GVG2</accession>
<dbReference type="CDD" id="cd04301">
    <property type="entry name" value="NAT_SF"/>
    <property type="match status" value="1"/>
</dbReference>
<name>A0A7C8GVG2_9BACI</name>
<dbReference type="OrthoDB" id="2425381at2"/>
<organism evidence="2 3">
    <name type="scientific">Gracilibacillus oryzae</name>
    <dbReference type="NCBI Taxonomy" id="1672701"/>
    <lineage>
        <taxon>Bacteria</taxon>
        <taxon>Bacillati</taxon>
        <taxon>Bacillota</taxon>
        <taxon>Bacilli</taxon>
        <taxon>Bacillales</taxon>
        <taxon>Bacillaceae</taxon>
        <taxon>Gracilibacillus</taxon>
    </lineage>
</organism>
<keyword evidence="3" id="KW-1185">Reference proteome</keyword>
<gene>
    <name evidence="2" type="ORF">F9U64_01540</name>
</gene>
<protein>
    <submittedName>
        <fullName evidence="2">GNAT family N-acetyltransferase</fullName>
    </submittedName>
</protein>
<dbReference type="Pfam" id="PF13508">
    <property type="entry name" value="Acetyltransf_7"/>
    <property type="match status" value="1"/>
</dbReference>
<reference evidence="2 3" key="1">
    <citation type="submission" date="2019-10" db="EMBL/GenBank/DDBJ databases">
        <title>Gracilibacillus sp. nov. isolated from rice seeds.</title>
        <authorList>
            <person name="He S."/>
        </authorList>
    </citation>
    <scope>NUCLEOTIDE SEQUENCE [LARGE SCALE GENOMIC DNA]</scope>
    <source>
        <strain evidence="2 3">TD8</strain>
    </source>
</reference>
<dbReference type="Gene3D" id="3.40.630.30">
    <property type="match status" value="1"/>
</dbReference>
<feature type="domain" description="N-acetyltransferase" evidence="1">
    <location>
        <begin position="1"/>
        <end position="131"/>
    </location>
</feature>
<proteinExistence type="predicted"/>
<evidence type="ECO:0000313" key="3">
    <source>
        <dbReference type="Proteomes" id="UP000480246"/>
    </source>
</evidence>
<dbReference type="SUPFAM" id="SSF55729">
    <property type="entry name" value="Acyl-CoA N-acyltransferases (Nat)"/>
    <property type="match status" value="1"/>
</dbReference>
<dbReference type="RefSeq" id="WP_153401010.1">
    <property type="nucleotide sequence ID" value="NZ_ML762424.1"/>
</dbReference>
<sequence>MNWYDKLNQYFPVTEMKSKEHMELLLEEKGDVYYKDEGPHHVLMYAEFPTFIFIDYVYVSTESRGQGIGHQLIEKLKQKNKPIILEVEPYDYEDTDSTKRLRFYQREGFKHALSIGYTRKSLATNENNTLEILYWSPTGENEEEIYQQMKKMYEDIHTYKDTEVYGKSYQPVDEVLTYGQNREVNDIFEALKKSEKKRKNNE</sequence>
<comment type="caution">
    <text evidence="2">The sequence shown here is derived from an EMBL/GenBank/DDBJ whole genome shotgun (WGS) entry which is preliminary data.</text>
</comment>
<keyword evidence="2" id="KW-0808">Transferase</keyword>
<dbReference type="EMBL" id="WEID01000006">
    <property type="protein sequence ID" value="KAB8139106.1"/>
    <property type="molecule type" value="Genomic_DNA"/>
</dbReference>
<dbReference type="InterPro" id="IPR016181">
    <property type="entry name" value="Acyl_CoA_acyltransferase"/>
</dbReference>
<evidence type="ECO:0000259" key="1">
    <source>
        <dbReference type="PROSITE" id="PS51186"/>
    </source>
</evidence>
<dbReference type="PROSITE" id="PS51186">
    <property type="entry name" value="GNAT"/>
    <property type="match status" value="1"/>
</dbReference>
<dbReference type="InterPro" id="IPR000182">
    <property type="entry name" value="GNAT_dom"/>
</dbReference>
<dbReference type="AlphaFoldDB" id="A0A7C8GVG2"/>